<dbReference type="EMBL" id="CAJJDN010000189">
    <property type="protein sequence ID" value="CAD8128485.1"/>
    <property type="molecule type" value="Genomic_DNA"/>
</dbReference>
<dbReference type="Proteomes" id="UP000692954">
    <property type="component" value="Unassembled WGS sequence"/>
</dbReference>
<dbReference type="AlphaFoldDB" id="A0A8S1RNU5"/>
<evidence type="ECO:0000313" key="1">
    <source>
        <dbReference type="EMBL" id="CAD8128485.1"/>
    </source>
</evidence>
<evidence type="ECO:0000313" key="2">
    <source>
        <dbReference type="Proteomes" id="UP000692954"/>
    </source>
</evidence>
<protein>
    <submittedName>
        <fullName evidence="1">Uncharacterized protein</fullName>
    </submittedName>
</protein>
<proteinExistence type="predicted"/>
<reference evidence="1" key="1">
    <citation type="submission" date="2021-01" db="EMBL/GenBank/DDBJ databases">
        <authorList>
            <consortium name="Genoscope - CEA"/>
            <person name="William W."/>
        </authorList>
    </citation>
    <scope>NUCLEOTIDE SEQUENCE</scope>
</reference>
<sequence length="293" mass="35216">MEVINKWSRIYEISKSTFKILQSSSNKSQNKLKFCILLKDGIFINYQYFKRDDENQRGMTIEEIMIFQKQYAKELKTLNGCDIKQKESIMEGQEHKLKLNNIKHKIQQTPFINPQNNAKSLLKFVKPILRDSKIVNNVRIFMQIFYYHQILVSSLINLDIIKFLLHNQEFNLSHSFRFSKREDLIFMFQIICNLGFLESVEKNQNIKQIKGILKKPQENKPIKKMFHPITQFRIYNLKCNNWLKCQINIKFQPGMYSQGYQFILVTLLLDIIQKLKEIDEEQYRKFNHFLKLN</sequence>
<accession>A0A8S1RNU5</accession>
<organism evidence="1 2">
    <name type="scientific">Paramecium sonneborni</name>
    <dbReference type="NCBI Taxonomy" id="65129"/>
    <lineage>
        <taxon>Eukaryota</taxon>
        <taxon>Sar</taxon>
        <taxon>Alveolata</taxon>
        <taxon>Ciliophora</taxon>
        <taxon>Intramacronucleata</taxon>
        <taxon>Oligohymenophorea</taxon>
        <taxon>Peniculida</taxon>
        <taxon>Parameciidae</taxon>
        <taxon>Paramecium</taxon>
    </lineage>
</organism>
<gene>
    <name evidence="1" type="ORF">PSON_ATCC_30995.1.T1890063</name>
</gene>
<comment type="caution">
    <text evidence="1">The sequence shown here is derived from an EMBL/GenBank/DDBJ whole genome shotgun (WGS) entry which is preliminary data.</text>
</comment>
<name>A0A8S1RNU5_9CILI</name>
<keyword evidence="2" id="KW-1185">Reference proteome</keyword>